<keyword evidence="2" id="KW-0812">Transmembrane</keyword>
<protein>
    <recommendedName>
        <fullName evidence="4">Integral membrane protein</fullName>
    </recommendedName>
</protein>
<feature type="transmembrane region" description="Helical" evidence="2">
    <location>
        <begin position="111"/>
        <end position="130"/>
    </location>
</feature>
<evidence type="ECO:0008006" key="4">
    <source>
        <dbReference type="Google" id="ProtNLM"/>
    </source>
</evidence>
<accession>A0ABZ1YFN2</accession>
<evidence type="ECO:0000313" key="3">
    <source>
        <dbReference type="EMBL" id="WUU58390.1"/>
    </source>
</evidence>
<feature type="transmembrane region" description="Helical" evidence="2">
    <location>
        <begin position="174"/>
        <end position="194"/>
    </location>
</feature>
<keyword evidence="2" id="KW-1133">Transmembrane helix</keyword>
<evidence type="ECO:0000256" key="2">
    <source>
        <dbReference type="SAM" id="Phobius"/>
    </source>
</evidence>
<feature type="transmembrane region" description="Helical" evidence="2">
    <location>
        <begin position="151"/>
        <end position="168"/>
    </location>
</feature>
<reference evidence="3" key="1">
    <citation type="submission" date="2022-10" db="EMBL/GenBank/DDBJ databases">
        <title>The complete genomes of actinobacterial strains from the NBC collection.</title>
        <authorList>
            <person name="Joergensen T.S."/>
            <person name="Alvarez Arevalo M."/>
            <person name="Sterndorff E.B."/>
            <person name="Faurdal D."/>
            <person name="Vuksanovic O."/>
            <person name="Mourched A.-S."/>
            <person name="Charusanti P."/>
            <person name="Shaw S."/>
            <person name="Blin K."/>
            <person name="Weber T."/>
        </authorList>
    </citation>
    <scope>NUCLEOTIDE SEQUENCE [LARGE SCALE GENOMIC DNA]</scope>
    <source>
        <strain evidence="3">NBC 01686</strain>
        <plasmid evidence="3">unnamed1</plasmid>
    </source>
</reference>
<feature type="compositionally biased region" description="Basic and acidic residues" evidence="1">
    <location>
        <begin position="1"/>
        <end position="10"/>
    </location>
</feature>
<geneLocation type="plasmid" evidence="3">
    <name>unnamed1</name>
</geneLocation>
<evidence type="ECO:0000256" key="1">
    <source>
        <dbReference type="SAM" id="MobiDB-lite"/>
    </source>
</evidence>
<dbReference type="EMBL" id="CP109208">
    <property type="protein sequence ID" value="WUU58390.1"/>
    <property type="molecule type" value="Genomic_DNA"/>
</dbReference>
<organism evidence="3">
    <name type="scientific">Streptomyces althioticus</name>
    <dbReference type="NCBI Taxonomy" id="83380"/>
    <lineage>
        <taxon>Bacteria</taxon>
        <taxon>Bacillati</taxon>
        <taxon>Actinomycetota</taxon>
        <taxon>Actinomycetes</taxon>
        <taxon>Kitasatosporales</taxon>
        <taxon>Streptomycetaceae</taxon>
        <taxon>Streptomyces</taxon>
        <taxon>Streptomyces althioticus group</taxon>
    </lineage>
</organism>
<dbReference type="RefSeq" id="WP_266477957.1">
    <property type="nucleotide sequence ID" value="NZ_CP109208.1"/>
</dbReference>
<keyword evidence="2" id="KW-0472">Membrane</keyword>
<sequence length="203" mass="22050">MTNVHEDLEHAVSSLSGSAEHTQTEAVRTLVRIVRGDAAHRPQALTVLEDFTASHRGRPSYRSEPVVAARTVLCAFDTKRAVRSIAATEGTAAVLLAASSATGFAYGGNVLTRFLISLAVVVVLLVAAGATRRFWQPYIGAWAILPQQTRWARAVAVIILATFIERTARAVPGSLTNFLLFGVGTCMVAWLLWLRQPRTAQRR</sequence>
<gene>
    <name evidence="3" type="ORF">OIE82_35010</name>
</gene>
<proteinExistence type="predicted"/>
<feature type="transmembrane region" description="Helical" evidence="2">
    <location>
        <begin position="85"/>
        <end position="105"/>
    </location>
</feature>
<keyword evidence="3" id="KW-0614">Plasmid</keyword>
<name>A0ABZ1YFN2_9ACTN</name>
<feature type="region of interest" description="Disordered" evidence="1">
    <location>
        <begin position="1"/>
        <end position="20"/>
    </location>
</feature>